<dbReference type="InterPro" id="IPR028979">
    <property type="entry name" value="Ser_kin/Pase_Hpr-like_N_sf"/>
</dbReference>
<proteinExistence type="predicted"/>
<dbReference type="PATRIC" id="fig|1313304.3.peg.1343"/>
<dbReference type="EMBL" id="ASJR01000010">
    <property type="protein sequence ID" value="ERP31744.1"/>
    <property type="molecule type" value="Genomic_DNA"/>
</dbReference>
<comment type="subunit">
    <text evidence="1">Homohexamer.</text>
</comment>
<accession>U7D5E8</accession>
<sequence>MDVRVLETIKELDLVCNTARTAEIHAGYTSDLLSDVMAHAEEDSVLITIQAHKNSVAVASITGIAAIIFCNSRTVDTETIEAAEEAEVALFQTTLNQFQASVLINSYLQGD</sequence>
<gene>
    <name evidence="2" type="ORF">CALK_1408</name>
</gene>
<dbReference type="RefSeq" id="WP_022636867.1">
    <property type="nucleotide sequence ID" value="NZ_ASJR01000010.1"/>
</dbReference>
<keyword evidence="3" id="KW-1185">Reference proteome</keyword>
<reference evidence="2 3" key="1">
    <citation type="journal article" date="2013" name="Environ. Microbiol.">
        <title>Genome analysis of Chitinivibrio alkaliphilus gen. nov., sp. nov., a novel extremely haloalkaliphilic anaerobic chitinolytic bacterium from the candidate phylum Termite Group 3.</title>
        <authorList>
            <person name="Sorokin D.Y."/>
            <person name="Gumerov V.M."/>
            <person name="Rakitin A.L."/>
            <person name="Beletsky A.V."/>
            <person name="Damste J.S."/>
            <person name="Muyzer G."/>
            <person name="Mardanov A.V."/>
            <person name="Ravin N.V."/>
        </authorList>
    </citation>
    <scope>NUCLEOTIDE SEQUENCE [LARGE SCALE GENOMIC DNA]</scope>
    <source>
        <strain evidence="2 3">ACht1</strain>
    </source>
</reference>
<protein>
    <submittedName>
        <fullName evidence="2">Iron-sulfur binding hydrogenase</fullName>
    </submittedName>
</protein>
<dbReference type="SUPFAM" id="SSF75138">
    <property type="entry name" value="HprK N-terminal domain-like"/>
    <property type="match status" value="1"/>
</dbReference>
<evidence type="ECO:0000256" key="1">
    <source>
        <dbReference type="ARBA" id="ARBA00011643"/>
    </source>
</evidence>
<organism evidence="2 3">
    <name type="scientific">Chitinivibrio alkaliphilus ACht1</name>
    <dbReference type="NCBI Taxonomy" id="1313304"/>
    <lineage>
        <taxon>Bacteria</taxon>
        <taxon>Pseudomonadati</taxon>
        <taxon>Fibrobacterota</taxon>
        <taxon>Chitinivibrionia</taxon>
        <taxon>Chitinivibrionales</taxon>
        <taxon>Chitinivibrionaceae</taxon>
        <taxon>Chitinivibrio</taxon>
    </lineage>
</organism>
<name>U7D5E8_9BACT</name>
<dbReference type="eggNOG" id="COG4109">
    <property type="taxonomic scope" value="Bacteria"/>
</dbReference>
<dbReference type="Proteomes" id="UP000017148">
    <property type="component" value="Unassembled WGS sequence"/>
</dbReference>
<evidence type="ECO:0000313" key="3">
    <source>
        <dbReference type="Proteomes" id="UP000017148"/>
    </source>
</evidence>
<dbReference type="Gene3D" id="3.40.1390.20">
    <property type="entry name" value="HprK N-terminal domain-like"/>
    <property type="match status" value="1"/>
</dbReference>
<dbReference type="OrthoDB" id="9800356at2"/>
<comment type="caution">
    <text evidence="2">The sequence shown here is derived from an EMBL/GenBank/DDBJ whole genome shotgun (WGS) entry which is preliminary data.</text>
</comment>
<evidence type="ECO:0000313" key="2">
    <source>
        <dbReference type="EMBL" id="ERP31744.1"/>
    </source>
</evidence>
<dbReference type="AlphaFoldDB" id="U7D5E8"/>
<dbReference type="STRING" id="1313304.CALK_1408"/>